<evidence type="ECO:0000256" key="2">
    <source>
        <dbReference type="ARBA" id="ARBA00024179"/>
    </source>
</evidence>
<proteinExistence type="inferred from homology"/>
<dbReference type="Gene3D" id="3.40.50.1000">
    <property type="entry name" value="HAD superfamily/HAD-like"/>
    <property type="match status" value="1"/>
</dbReference>
<organism evidence="4 5">
    <name type="scientific">Microbacterium capsulatum</name>
    <dbReference type="NCBI Taxonomy" id="3041921"/>
    <lineage>
        <taxon>Bacteria</taxon>
        <taxon>Bacillati</taxon>
        <taxon>Actinomycetota</taxon>
        <taxon>Actinomycetes</taxon>
        <taxon>Micrococcales</taxon>
        <taxon>Microbacteriaceae</taxon>
        <taxon>Microbacterium</taxon>
    </lineage>
</organism>
<gene>
    <name evidence="4" type="primary">otsB</name>
    <name evidence="4" type="ORF">RBR11_01035</name>
</gene>
<dbReference type="SUPFAM" id="SSF56784">
    <property type="entry name" value="HAD-like"/>
    <property type="match status" value="1"/>
</dbReference>
<dbReference type="Pfam" id="PF02358">
    <property type="entry name" value="Trehalose_PPase"/>
    <property type="match status" value="1"/>
</dbReference>
<reference evidence="4 5" key="1">
    <citation type="submission" date="2023-08" db="EMBL/GenBank/DDBJ databases">
        <title>Microbacterium sp. nov., isolated from a waste landfill.</title>
        <authorList>
            <person name="Wen W."/>
        </authorList>
    </citation>
    <scope>NUCLEOTIDE SEQUENCE [LARGE SCALE GENOMIC DNA]</scope>
    <source>
        <strain evidence="4 5">ASV81</strain>
    </source>
</reference>
<dbReference type="InterPro" id="IPR023214">
    <property type="entry name" value="HAD_sf"/>
</dbReference>
<dbReference type="PANTHER" id="PTHR43768">
    <property type="entry name" value="TREHALOSE 6-PHOSPHATE PHOSPHATASE"/>
    <property type="match status" value="1"/>
</dbReference>
<comment type="cofactor">
    <cofactor evidence="3">
        <name>Mg(2+)</name>
        <dbReference type="ChEBI" id="CHEBI:18420"/>
    </cofactor>
</comment>
<evidence type="ECO:0000256" key="3">
    <source>
        <dbReference type="RuleBase" id="RU361117"/>
    </source>
</evidence>
<name>A0ABU0XC12_9MICO</name>
<dbReference type="EMBL" id="JAVFCB010000001">
    <property type="protein sequence ID" value="MDQ4212497.1"/>
    <property type="molecule type" value="Genomic_DNA"/>
</dbReference>
<dbReference type="NCBIfam" id="TIGR00685">
    <property type="entry name" value="T6PP"/>
    <property type="match status" value="1"/>
</dbReference>
<dbReference type="InterPro" id="IPR036412">
    <property type="entry name" value="HAD-like_sf"/>
</dbReference>
<protein>
    <recommendedName>
        <fullName evidence="3">Trehalose 6-phosphate phosphatase</fullName>
        <ecNumber evidence="3">3.1.3.12</ecNumber>
    </recommendedName>
</protein>
<evidence type="ECO:0000313" key="5">
    <source>
        <dbReference type="Proteomes" id="UP001230289"/>
    </source>
</evidence>
<dbReference type="Proteomes" id="UP001230289">
    <property type="component" value="Unassembled WGS sequence"/>
</dbReference>
<evidence type="ECO:0000256" key="1">
    <source>
        <dbReference type="ARBA" id="ARBA00022801"/>
    </source>
</evidence>
<evidence type="ECO:0000313" key="4">
    <source>
        <dbReference type="EMBL" id="MDQ4212497.1"/>
    </source>
</evidence>
<keyword evidence="5" id="KW-1185">Reference proteome</keyword>
<dbReference type="GO" id="GO:0004805">
    <property type="term" value="F:trehalose-phosphatase activity"/>
    <property type="evidence" value="ECO:0007669"/>
    <property type="project" value="UniProtKB-EC"/>
</dbReference>
<dbReference type="PANTHER" id="PTHR43768:SF3">
    <property type="entry name" value="TREHALOSE 6-PHOSPHATE PHOSPHATASE"/>
    <property type="match status" value="1"/>
</dbReference>
<dbReference type="InterPro" id="IPR044651">
    <property type="entry name" value="OTSB-like"/>
</dbReference>
<dbReference type="InterPro" id="IPR003337">
    <property type="entry name" value="Trehalose_PPase"/>
</dbReference>
<dbReference type="RefSeq" id="WP_308487434.1">
    <property type="nucleotide sequence ID" value="NZ_JAVFCB010000001.1"/>
</dbReference>
<dbReference type="Gene3D" id="3.30.70.1020">
    <property type="entry name" value="Trehalose-6-phosphate phosphatase related protein, domain 2"/>
    <property type="match status" value="1"/>
</dbReference>
<comment type="pathway">
    <text evidence="3">Glycan biosynthesis; trehalose biosynthesis.</text>
</comment>
<keyword evidence="3" id="KW-0460">Magnesium</keyword>
<comment type="similarity">
    <text evidence="3">Belongs to the trehalose phosphatase family.</text>
</comment>
<comment type="catalytic activity">
    <reaction evidence="3">
        <text>alpha,alpha-trehalose 6-phosphate + H2O = alpha,alpha-trehalose + phosphate</text>
        <dbReference type="Rhea" id="RHEA:23420"/>
        <dbReference type="ChEBI" id="CHEBI:15377"/>
        <dbReference type="ChEBI" id="CHEBI:16551"/>
        <dbReference type="ChEBI" id="CHEBI:43474"/>
        <dbReference type="ChEBI" id="CHEBI:58429"/>
        <dbReference type="EC" id="3.1.3.12"/>
    </reaction>
</comment>
<keyword evidence="1 3" id="KW-0378">Hydrolase</keyword>
<sequence length="274" mass="29077">MTRDWIPGAPDEALAALARTPRLLVALDFDGTVSPHVSDPMTARALPDAVRAVARLSALPGTSVAYVSGRSLHDLREIAEHDDASPVLLAGSHGAQYWFPDTGEETDLSTAPADRAEVIDELRTLIADLDGVVYEPKTFGFGVHTRTAAPGQEELAFIRVEKWAPRRIPSWRRRTGHHLREFSWRDEGKDVALARLRGHVDATAVLFAGDDVTDEDGMRALGSEDLGVRIGGGDTAAALRVADPAQLAGFLSALADLRAASPGGGPAAPEAAGQ</sequence>
<dbReference type="EC" id="3.1.3.12" evidence="3"/>
<comment type="caution">
    <text evidence="4">The sequence shown here is derived from an EMBL/GenBank/DDBJ whole genome shotgun (WGS) entry which is preliminary data.</text>
</comment>
<keyword evidence="3" id="KW-0479">Metal-binding</keyword>
<comment type="function">
    <text evidence="2 3">Removes the phosphate from trehalose 6-phosphate to produce free trehalose.</text>
</comment>
<accession>A0ABU0XC12</accession>